<keyword evidence="4" id="KW-0804">Transcription</keyword>
<evidence type="ECO:0000256" key="4">
    <source>
        <dbReference type="ARBA" id="ARBA00023163"/>
    </source>
</evidence>
<dbReference type="SUPFAM" id="SSF46785">
    <property type="entry name" value="Winged helix' DNA-binding domain"/>
    <property type="match status" value="1"/>
</dbReference>
<evidence type="ECO:0000256" key="1">
    <source>
        <dbReference type="ARBA" id="ARBA00009437"/>
    </source>
</evidence>
<dbReference type="PANTHER" id="PTHR30346">
    <property type="entry name" value="TRANSCRIPTIONAL DUAL REGULATOR HCAR-RELATED"/>
    <property type="match status" value="1"/>
</dbReference>
<keyword evidence="3" id="KW-0238">DNA-binding</keyword>
<dbReference type="PANTHER" id="PTHR30346:SF28">
    <property type="entry name" value="HTH-TYPE TRANSCRIPTIONAL REGULATOR CYNR"/>
    <property type="match status" value="1"/>
</dbReference>
<dbReference type="InterPro" id="IPR000847">
    <property type="entry name" value="LysR_HTH_N"/>
</dbReference>
<sequence>MDTRFLESLLAVAETGSIAAAARQQGLTAAAISQRIRVLETEFGERLLNRSAHAAAPTEACLRLLPAARRLVRDAERLRGRIDPDGFSGPFRLGAVSTALLDDASRVIGMFRQKAPNVVLSIRPGASDALYQDLLVGTLDGAITVAAPFDLPKSVASFDLAEQRIVHVTPPAAVATGRGPLPWIVYDRTSWGGRRIFEACRRDFFSGHILCELDAPETIALMVSEGIGQAILPQWRRLTEQYPEVTLRELKQSISRKMVFLRPRASATTHLSELVVSGLQSGVV</sequence>
<name>A0ABT0GUZ4_9HYPH</name>
<dbReference type="Pfam" id="PF00126">
    <property type="entry name" value="HTH_1"/>
    <property type="match status" value="1"/>
</dbReference>
<dbReference type="InterPro" id="IPR036390">
    <property type="entry name" value="WH_DNA-bd_sf"/>
</dbReference>
<dbReference type="RefSeq" id="WP_248154914.1">
    <property type="nucleotide sequence ID" value="NZ_JALNMJ010000008.1"/>
</dbReference>
<dbReference type="Pfam" id="PF03466">
    <property type="entry name" value="LysR_substrate"/>
    <property type="match status" value="1"/>
</dbReference>
<evidence type="ECO:0000259" key="5">
    <source>
        <dbReference type="PROSITE" id="PS50931"/>
    </source>
</evidence>
<keyword evidence="7" id="KW-1185">Reference proteome</keyword>
<proteinExistence type="inferred from homology"/>
<dbReference type="EMBL" id="JALNMJ010000008">
    <property type="protein sequence ID" value="MCK7613253.1"/>
    <property type="molecule type" value="Genomic_DNA"/>
</dbReference>
<accession>A0ABT0GUZ4</accession>
<dbReference type="PROSITE" id="PS50931">
    <property type="entry name" value="HTH_LYSR"/>
    <property type="match status" value="1"/>
</dbReference>
<evidence type="ECO:0000256" key="2">
    <source>
        <dbReference type="ARBA" id="ARBA00023015"/>
    </source>
</evidence>
<evidence type="ECO:0000313" key="7">
    <source>
        <dbReference type="Proteomes" id="UP001431221"/>
    </source>
</evidence>
<evidence type="ECO:0000313" key="6">
    <source>
        <dbReference type="EMBL" id="MCK7613253.1"/>
    </source>
</evidence>
<comment type="caution">
    <text evidence="6">The sequence shown here is derived from an EMBL/GenBank/DDBJ whole genome shotgun (WGS) entry which is preliminary data.</text>
</comment>
<dbReference type="SUPFAM" id="SSF53850">
    <property type="entry name" value="Periplasmic binding protein-like II"/>
    <property type="match status" value="1"/>
</dbReference>
<keyword evidence="2" id="KW-0805">Transcription regulation</keyword>
<dbReference type="Gene3D" id="1.10.10.10">
    <property type="entry name" value="Winged helix-like DNA-binding domain superfamily/Winged helix DNA-binding domain"/>
    <property type="match status" value="1"/>
</dbReference>
<comment type="similarity">
    <text evidence="1">Belongs to the LysR transcriptional regulatory family.</text>
</comment>
<feature type="domain" description="HTH lysR-type" evidence="5">
    <location>
        <begin position="1"/>
        <end position="58"/>
    </location>
</feature>
<dbReference type="InterPro" id="IPR036388">
    <property type="entry name" value="WH-like_DNA-bd_sf"/>
</dbReference>
<gene>
    <name evidence="6" type="ORF">M0H32_13845</name>
</gene>
<dbReference type="Proteomes" id="UP001431221">
    <property type="component" value="Unassembled WGS sequence"/>
</dbReference>
<organism evidence="6 7">
    <name type="scientific">Roseibium sediminicola</name>
    <dbReference type="NCBI Taxonomy" id="2933272"/>
    <lineage>
        <taxon>Bacteria</taxon>
        <taxon>Pseudomonadati</taxon>
        <taxon>Pseudomonadota</taxon>
        <taxon>Alphaproteobacteria</taxon>
        <taxon>Hyphomicrobiales</taxon>
        <taxon>Stappiaceae</taxon>
        <taxon>Roseibium</taxon>
    </lineage>
</organism>
<evidence type="ECO:0000256" key="3">
    <source>
        <dbReference type="ARBA" id="ARBA00023125"/>
    </source>
</evidence>
<protein>
    <submittedName>
        <fullName evidence="6">LysR family transcriptional regulator</fullName>
    </submittedName>
</protein>
<reference evidence="6" key="1">
    <citation type="submission" date="2022-04" db="EMBL/GenBank/DDBJ databases">
        <title>Roseibium sp. CAU 1639 isolated from mud.</title>
        <authorList>
            <person name="Kim W."/>
        </authorList>
    </citation>
    <scope>NUCLEOTIDE SEQUENCE</scope>
    <source>
        <strain evidence="6">CAU 1639</strain>
    </source>
</reference>
<dbReference type="Gene3D" id="3.40.190.10">
    <property type="entry name" value="Periplasmic binding protein-like II"/>
    <property type="match status" value="2"/>
</dbReference>
<dbReference type="InterPro" id="IPR005119">
    <property type="entry name" value="LysR_subst-bd"/>
</dbReference>